<protein>
    <submittedName>
        <fullName evidence="1">Uncharacterized protein</fullName>
    </submittedName>
</protein>
<proteinExistence type="predicted"/>
<sequence length="92" mass="10533">MRNVPLGICKCGFELKNSNPVFISNENTIFAKFLASKIINETAGFKNNYLEEMNFDISVYLITCFARFIKSAQKSNLSSKEFNFLDISQFNN</sequence>
<gene>
    <name evidence="1" type="ORF">MJG50_18925</name>
</gene>
<organism evidence="1 2">
    <name type="scientific">Fredinandcohnia quinoae</name>
    <dbReference type="NCBI Taxonomy" id="2918902"/>
    <lineage>
        <taxon>Bacteria</taxon>
        <taxon>Bacillati</taxon>
        <taxon>Bacillota</taxon>
        <taxon>Bacilli</taxon>
        <taxon>Bacillales</taxon>
        <taxon>Bacillaceae</taxon>
        <taxon>Fredinandcohnia</taxon>
    </lineage>
</organism>
<name>A0AAW5E4J2_9BACI</name>
<keyword evidence="2" id="KW-1185">Reference proteome</keyword>
<evidence type="ECO:0000313" key="1">
    <source>
        <dbReference type="EMBL" id="MCH1627413.1"/>
    </source>
</evidence>
<accession>A0AAW5E4J2</accession>
<comment type="caution">
    <text evidence="1">The sequence shown here is derived from an EMBL/GenBank/DDBJ whole genome shotgun (WGS) entry which is preliminary data.</text>
</comment>
<dbReference type="AlphaFoldDB" id="A0AAW5E4J2"/>
<dbReference type="Proteomes" id="UP001431131">
    <property type="component" value="Unassembled WGS sequence"/>
</dbReference>
<reference evidence="1" key="1">
    <citation type="submission" date="2022-02" db="EMBL/GenBank/DDBJ databases">
        <title>Fredinandcohnia quinoae sp. nov. isolated from Chenopodium quinoa seeds.</title>
        <authorList>
            <person name="Saati-Santamaria Z."/>
            <person name="Flores-Felix J.D."/>
            <person name="Igual J.M."/>
            <person name="Velazquez E."/>
            <person name="Garcia-Fraile P."/>
            <person name="Martinez-Molina E."/>
        </authorList>
    </citation>
    <scope>NUCLEOTIDE SEQUENCE</scope>
    <source>
        <strain evidence="1">SECRCQ15</strain>
    </source>
</reference>
<dbReference type="EMBL" id="JAKTTI010000041">
    <property type="protein sequence ID" value="MCH1627413.1"/>
    <property type="molecule type" value="Genomic_DNA"/>
</dbReference>
<evidence type="ECO:0000313" key="2">
    <source>
        <dbReference type="Proteomes" id="UP001431131"/>
    </source>
</evidence>